<keyword evidence="1 2" id="KW-0812">Transmembrane</keyword>
<dbReference type="Pfam" id="PF11188">
    <property type="entry name" value="DUF2975"/>
    <property type="match status" value="1"/>
</dbReference>
<keyword evidence="1" id="KW-0472">Membrane</keyword>
<feature type="transmembrane region" description="Helical" evidence="1">
    <location>
        <begin position="12"/>
        <end position="32"/>
    </location>
</feature>
<dbReference type="AlphaFoldDB" id="A0A1Y5PTY3"/>
<accession>A0A1Y5PTY3</accession>
<name>A0A1Y5PTY3_9SPHN</name>
<sequence length="167" mass="18605">MLRWSRRLLMGLNILNWVFLALFMIALVAISLRPDLVLDAIAGAKPAIDGGYMLDLFRITLLLCIPIAIAAHAIFTRLIAMIDATKAGAAFTIGNARRLRTIGWWLLATQVIDAAYGWLSFEMSRVSGEVFGWQPSLTAWLAVLLLFILARIFEQGAAMREELEQTI</sequence>
<dbReference type="RefSeq" id="WP_295319422.1">
    <property type="nucleotide sequence ID" value="NZ_LT598653.1"/>
</dbReference>
<protein>
    <submittedName>
        <fullName evidence="2">Putative transmembrane protein</fullName>
    </submittedName>
</protein>
<feature type="transmembrane region" description="Helical" evidence="1">
    <location>
        <begin position="131"/>
        <end position="153"/>
    </location>
</feature>
<evidence type="ECO:0000313" key="2">
    <source>
        <dbReference type="EMBL" id="SBV33458.1"/>
    </source>
</evidence>
<feature type="transmembrane region" description="Helical" evidence="1">
    <location>
        <begin position="101"/>
        <end position="119"/>
    </location>
</feature>
<feature type="transmembrane region" description="Helical" evidence="1">
    <location>
        <begin position="59"/>
        <end position="80"/>
    </location>
</feature>
<evidence type="ECO:0000256" key="1">
    <source>
        <dbReference type="SAM" id="Phobius"/>
    </source>
</evidence>
<gene>
    <name evidence="2" type="ORF">SPPYR_2338</name>
</gene>
<dbReference type="KEGG" id="sphu:SPPYR_2338"/>
<reference evidence="2" key="1">
    <citation type="submission" date="2016-03" db="EMBL/GenBank/DDBJ databases">
        <authorList>
            <person name="Ploux O."/>
        </authorList>
    </citation>
    <scope>NUCLEOTIDE SEQUENCE</scope>
    <source>
        <strain evidence="2">UC10</strain>
    </source>
</reference>
<keyword evidence="1" id="KW-1133">Transmembrane helix</keyword>
<proteinExistence type="predicted"/>
<organism evidence="2">
    <name type="scientific">uncultured Sphingopyxis sp</name>
    <dbReference type="NCBI Taxonomy" id="310581"/>
    <lineage>
        <taxon>Bacteria</taxon>
        <taxon>Pseudomonadati</taxon>
        <taxon>Pseudomonadota</taxon>
        <taxon>Alphaproteobacteria</taxon>
        <taxon>Sphingomonadales</taxon>
        <taxon>Sphingomonadaceae</taxon>
        <taxon>Sphingopyxis</taxon>
        <taxon>environmental samples</taxon>
    </lineage>
</organism>
<dbReference type="EMBL" id="LT598653">
    <property type="protein sequence ID" value="SBV33458.1"/>
    <property type="molecule type" value="Genomic_DNA"/>
</dbReference>
<dbReference type="InterPro" id="IPR021354">
    <property type="entry name" value="DUF2975"/>
</dbReference>